<dbReference type="EMBL" id="CP035704">
    <property type="protein sequence ID" value="QBB70296.1"/>
    <property type="molecule type" value="Genomic_DNA"/>
</dbReference>
<keyword evidence="3" id="KW-1185">Reference proteome</keyword>
<feature type="transmembrane region" description="Helical" evidence="1">
    <location>
        <begin position="86"/>
        <end position="105"/>
    </location>
</feature>
<dbReference type="Proteomes" id="UP000291562">
    <property type="component" value="Chromosome"/>
</dbReference>
<keyword evidence="1" id="KW-1133">Transmembrane helix</keyword>
<name>A0A411HIF6_9GAMM</name>
<protein>
    <submittedName>
        <fullName evidence="2">Uncharacterized protein</fullName>
    </submittedName>
</protein>
<feature type="transmembrane region" description="Helical" evidence="1">
    <location>
        <begin position="140"/>
        <end position="162"/>
    </location>
</feature>
<gene>
    <name evidence="2" type="ORF">ELE36_07930</name>
</gene>
<sequence>MKTFGWLLKREYWEHRGGFFWAQVWTAGIVLLLIASAVIVGEVLQDKLHATVTVGVSLSALSTSLSQEQMSVVSAALDTALLSLSLFPQIVLFFVVFFYLLGALYDDRKDRSVLFWKSLPISDVGTVASKLFTAAITAPLMAFAITIVMQLAFLLILSVFMLLHNVNPMTLIWHAASPLTVWTKMLVLLPISALWALPSYGWLLLCSSFARSRPIAWAILPLVLLGWAITFSGLLQNFALPSSWYLRNVFMRLLLSIVPASWLWTENGFDKSAIGQVIDGTNAVSGSRETLVLQWNWIFSALTRPEMWIGVAAGIAMLAAAVYFRRRRIESLN</sequence>
<dbReference type="RefSeq" id="WP_129832555.1">
    <property type="nucleotide sequence ID" value="NZ_CP035704.1"/>
</dbReference>
<accession>A0A411HIF6</accession>
<proteinExistence type="predicted"/>
<keyword evidence="1" id="KW-0472">Membrane</keyword>
<dbReference type="AlphaFoldDB" id="A0A411HIF6"/>
<feature type="transmembrane region" description="Helical" evidence="1">
    <location>
        <begin position="20"/>
        <end position="41"/>
    </location>
</feature>
<reference evidence="2 3" key="1">
    <citation type="submission" date="2019-01" db="EMBL/GenBank/DDBJ databases">
        <title>Pseudolysobacter antarctica gen. nov., sp. nov., isolated from Fildes Peninsula, Antarctica.</title>
        <authorList>
            <person name="Wei Z."/>
            <person name="Peng F."/>
        </authorList>
    </citation>
    <scope>NUCLEOTIDE SEQUENCE [LARGE SCALE GENOMIC DNA]</scope>
    <source>
        <strain evidence="2 3">AQ6-296</strain>
    </source>
</reference>
<organism evidence="2 3">
    <name type="scientific">Pseudolysobacter antarcticus</name>
    <dbReference type="NCBI Taxonomy" id="2511995"/>
    <lineage>
        <taxon>Bacteria</taxon>
        <taxon>Pseudomonadati</taxon>
        <taxon>Pseudomonadota</taxon>
        <taxon>Gammaproteobacteria</taxon>
        <taxon>Lysobacterales</taxon>
        <taxon>Rhodanobacteraceae</taxon>
        <taxon>Pseudolysobacter</taxon>
    </lineage>
</organism>
<feature type="transmembrane region" description="Helical" evidence="1">
    <location>
        <begin position="182"/>
        <end position="203"/>
    </location>
</feature>
<feature type="transmembrane region" description="Helical" evidence="1">
    <location>
        <begin position="215"/>
        <end position="235"/>
    </location>
</feature>
<keyword evidence="1" id="KW-0812">Transmembrane</keyword>
<evidence type="ECO:0000313" key="3">
    <source>
        <dbReference type="Proteomes" id="UP000291562"/>
    </source>
</evidence>
<dbReference type="OrthoDB" id="118685at2"/>
<evidence type="ECO:0000313" key="2">
    <source>
        <dbReference type="EMBL" id="QBB70296.1"/>
    </source>
</evidence>
<feature type="transmembrane region" description="Helical" evidence="1">
    <location>
        <begin position="307"/>
        <end position="324"/>
    </location>
</feature>
<dbReference type="KEGG" id="xbc:ELE36_07930"/>
<evidence type="ECO:0000256" key="1">
    <source>
        <dbReference type="SAM" id="Phobius"/>
    </source>
</evidence>